<dbReference type="PANTHER" id="PTHR45615">
    <property type="entry name" value="MYOSIN HEAVY CHAIN, NON-MUSCLE"/>
    <property type="match status" value="1"/>
</dbReference>
<dbReference type="FunFam" id="1.20.5.370:FF:000008">
    <property type="entry name" value="Myosin heavy chain"/>
    <property type="match status" value="1"/>
</dbReference>
<dbReference type="PROSITE" id="PS51456">
    <property type="entry name" value="MYOSIN_MOTOR"/>
    <property type="match status" value="1"/>
</dbReference>
<dbReference type="Gene3D" id="1.20.58.530">
    <property type="match status" value="1"/>
</dbReference>
<keyword evidence="4" id="KW-0488">Methylation</keyword>
<dbReference type="InterPro" id="IPR036961">
    <property type="entry name" value="Kinesin_motor_dom_sf"/>
</dbReference>
<dbReference type="GO" id="GO:0030016">
    <property type="term" value="C:myofibril"/>
    <property type="evidence" value="ECO:0007669"/>
    <property type="project" value="UniProtKB-SubCell"/>
</dbReference>
<dbReference type="FunFam" id="1.20.5.370:FF:000007">
    <property type="entry name" value="Myosin heavy chain"/>
    <property type="match status" value="1"/>
</dbReference>
<comment type="subcellular location">
    <subcellularLocation>
        <location evidence="1">Cytoplasm</location>
        <location evidence="1">Myofibril</location>
    </subcellularLocation>
</comment>
<sequence length="1917" mass="221338">MSRLLDMKEFGEAAPFLRKSDLELLAAQTVAFDGKKRAWIPDEKDAYIDVEIREIDGDKVIVETKDGKCLTVKEDDIQQMNPPKFDMIEDMAMLTHLNEASVLYNLRRRYSNWMIYTYSGLFCVTVNPYKWLPVYTAPVVAAYKGKRRSEAPPHIYSIADNAYNDMLRNRENQSMLITGESGAGKTVNTKRVIQYFAIVAALGEASTKKGAPATKTGGTLEDQIIEANPAMEAFGNAKTLRNDNSSRFGKFIRIHFGPTGKLASADIDIYLLEKSRVIFQQPGERSYHIYYQIMSQKKPELLDMLLVSSNPYDYHFCSQGVTTVENMDDGQELMATDHAMDILGFTPEEKYGCYKIVGAIMHFGNMKFKQKQREEQAETDGTESADKASYLMGVSSADLIKGLLHPRVKVGNEYVVKGQNVEQVNYAEGALAKATYDRMFKWLVGRINRTLYTVLPRQFFIGVLDIAGFEIFELNSFEQLCINFTNEKLQQFFNHHMFILEQEEYKREGIEWTFIDFGLDLQACIDLIEKPLGIMSILEEECMFPKATDNSFKAKLFDNHLGKTANFQKPRPDKKRKYEAHFELVHYAGVVPYNIIGWLDKNKDPLNETVVACFQKSASKHLASLYENYVTSDTKTGIKEKRKKAASFQTVSQLHKENLNKLMTNLRSTQPHFVRCIIPNETKTPGIMDAFQVLHQLRCNGVLEGIRICRKGFPNRILYADFKQRYRILNPHAIPDDKFVDSRKAAEKLLASLDIDHNQYRFGHTKVFFKAGLLGHLEEMRDERLAKVLTLLQAASRGKIMRTLHLLGGLEEALMIIQWNIRAFNFVKNWPWMKLFFKIKPLLRSAATEKELAALKEEFLKLKEALEKSESKRKELEEKQVSLIQEKNDLSLQLQAEQDNLADAEDRCDLLIKTKIQLEAKVKEMTERLEDEEEMNATVLAKKRKLEDECAELKKDIDDLEITLAKVEKEKHATENKVKNLIEEMAVLDETILKLTKEKKALQESHQQTLDDLQTEEDKVNTLTKAKAKLEQQVDDLEGSLEQEKKLRMDLERAKRKLEGDLKLAMESVMDLENDKQQLEEKLKKKDFEMNQISSKIEDEQVLIIQLQKKIKELQMEKQRCDASKELEELSERLEEAGGATSAQIEMNKKREADFLKLRRDLKEAILHHEAMTAALRKKHADSVAELSEQIDSLQRVKQKLEKERSEAKMEADDLTSNLEQLAKSKAAIEKMCRVYEDQMNESKARVEELQRQLSDTNTQRARAQADSAELGRKLEEREALVSQLQRIKNSLSQNIEELKKQLDEETKAKNALAHALQSSRHDCDLLREQYDEEQEGKSELQRALSKANAEVAQWRTKYETDAIQKTEELEEAKKKLATRLQEAEEQVEASNAKCSSLEKTKHRLQSEIEDLVIDLERSNAAAAALDKKQRQFDKILAEWRQKYEECQSELESSQKESRNLSTELFKLKNSYEEALDHLESIKRENKNLQEEISDLTDQISQGSKTIHELEKIKKGLDLEKTEIQAALEEAEGTLEHEESKTLRIQLELNQIKADIDRKLAEKDEELDNLRRNHQRTVESMQATLDAEAKSRNEAIRMKKKMEGDLNEMEVQLNHANRLASESQKMVRNLQTQTKDLQIELDETIHQNEELKEQVAVTDRRNNLLTAEMEELRSQLEQNDRARKLAEFELMETTERVNLLHSQNTSLLSQKKKLESDISTLSSEVEDAVQECRNAEEKAKKAITDAAMMAEELKKEQDTSAHLERMKKNMEQTIKDLQMRLDEAEQIALKGGKKQIQKLESRVRDLENELESEQKKSNEFQKGVRKFERRIKELTYQTEEDRKNMARLQELIDKLQAKVKTYKRQAEEAEEQANTNLTKYKKIQHELDDAEERAETAESQVNKLRTRTRDPGKPSHI</sequence>
<evidence type="ECO:0000256" key="13">
    <source>
        <dbReference type="PROSITE-ProRule" id="PRU00782"/>
    </source>
</evidence>
<feature type="domain" description="Myosin motor" evidence="16">
    <location>
        <begin position="86"/>
        <end position="782"/>
    </location>
</feature>
<evidence type="ECO:0000256" key="14">
    <source>
        <dbReference type="SAM" id="Coils"/>
    </source>
</evidence>
<keyword evidence="6 13" id="KW-0547">Nucleotide-binding</keyword>
<evidence type="ECO:0000259" key="17">
    <source>
        <dbReference type="PROSITE" id="PS51844"/>
    </source>
</evidence>
<dbReference type="FunFam" id="1.20.120.720:FF:000001">
    <property type="entry name" value="Myosin heavy chain, muscle"/>
    <property type="match status" value="1"/>
</dbReference>
<dbReference type="Gene3D" id="1.20.5.370">
    <property type="match status" value="4"/>
</dbReference>
<dbReference type="GO" id="GO:0000146">
    <property type="term" value="F:microfilament motor activity"/>
    <property type="evidence" value="ECO:0007669"/>
    <property type="project" value="TreeGrafter"/>
</dbReference>
<evidence type="ECO:0000256" key="6">
    <source>
        <dbReference type="ARBA" id="ARBA00022741"/>
    </source>
</evidence>
<evidence type="ECO:0000256" key="10">
    <source>
        <dbReference type="ARBA" id="ARBA00023175"/>
    </source>
</evidence>
<dbReference type="Proteomes" id="UP000694700">
    <property type="component" value="Unplaced"/>
</dbReference>
<dbReference type="SUPFAM" id="SSF57997">
    <property type="entry name" value="Tropomyosin"/>
    <property type="match status" value="1"/>
</dbReference>
<evidence type="ECO:0000256" key="9">
    <source>
        <dbReference type="ARBA" id="ARBA00023123"/>
    </source>
</evidence>
<dbReference type="GO" id="GO:0051015">
    <property type="term" value="F:actin filament binding"/>
    <property type="evidence" value="ECO:0007669"/>
    <property type="project" value="InterPro"/>
</dbReference>
<keyword evidence="3" id="KW-0787">Thick filament</keyword>
<dbReference type="GO" id="GO:0016460">
    <property type="term" value="C:myosin II complex"/>
    <property type="evidence" value="ECO:0007669"/>
    <property type="project" value="TreeGrafter"/>
</dbReference>
<evidence type="ECO:0000256" key="5">
    <source>
        <dbReference type="ARBA" id="ARBA00022490"/>
    </source>
</evidence>
<comment type="similarity">
    <text evidence="2 13">Belongs to the TRAFAC class myosin-kinesin ATPase superfamily. Myosin family.</text>
</comment>
<dbReference type="SUPFAM" id="SSF90257">
    <property type="entry name" value="Myosin rod fragments"/>
    <property type="match status" value="5"/>
</dbReference>
<keyword evidence="8 14" id="KW-0175">Coiled coil</keyword>
<dbReference type="Pfam" id="PF00063">
    <property type="entry name" value="Myosin_head"/>
    <property type="match status" value="1"/>
</dbReference>
<dbReference type="InterPro" id="IPR027417">
    <property type="entry name" value="P-loop_NTPase"/>
</dbReference>
<dbReference type="FunFam" id="1.20.5.340:FF:000004">
    <property type="entry name" value="Myosin heavy chain"/>
    <property type="match status" value="1"/>
</dbReference>
<evidence type="ECO:0000256" key="12">
    <source>
        <dbReference type="ARBA" id="ARBA00023203"/>
    </source>
</evidence>
<keyword evidence="12 13" id="KW-0009">Actin-binding</keyword>
<evidence type="ECO:0000313" key="18">
    <source>
        <dbReference type="Ensembl" id="ENSCCRP00015082816.1"/>
    </source>
</evidence>
<dbReference type="InterPro" id="IPR001609">
    <property type="entry name" value="Myosin_head_motor_dom-like"/>
</dbReference>
<dbReference type="SMART" id="SM00242">
    <property type="entry name" value="MYSc"/>
    <property type="match status" value="1"/>
</dbReference>
<evidence type="ECO:0000313" key="19">
    <source>
        <dbReference type="Proteomes" id="UP000694700"/>
    </source>
</evidence>
<dbReference type="CDD" id="cd14927">
    <property type="entry name" value="MYSc_Myh7b"/>
    <property type="match status" value="1"/>
</dbReference>
<dbReference type="GO" id="GO:0048731">
    <property type="term" value="P:system development"/>
    <property type="evidence" value="ECO:0007669"/>
    <property type="project" value="UniProtKB-ARBA"/>
</dbReference>
<dbReference type="PRINTS" id="PR00193">
    <property type="entry name" value="MYOSINHEAVY"/>
</dbReference>
<evidence type="ECO:0000256" key="8">
    <source>
        <dbReference type="ARBA" id="ARBA00023054"/>
    </source>
</evidence>
<dbReference type="Gene3D" id="1.20.5.340">
    <property type="match status" value="5"/>
</dbReference>
<accession>A0A8C1ZIQ7</accession>
<keyword evidence="7 13" id="KW-0067">ATP-binding</keyword>
<dbReference type="Gene3D" id="1.20.5.4820">
    <property type="match status" value="1"/>
</dbReference>
<dbReference type="GO" id="GO:0032982">
    <property type="term" value="C:myosin filament"/>
    <property type="evidence" value="ECO:0007669"/>
    <property type="project" value="UniProtKB-KW"/>
</dbReference>
<dbReference type="FunFam" id="3.40.850.10:FF:000024">
    <property type="entry name" value="Myosin heavy chain, isoform J"/>
    <property type="match status" value="1"/>
</dbReference>
<dbReference type="FunFam" id="1.20.5.4820:FF:000001">
    <property type="entry name" value="Myosin heavy chain"/>
    <property type="match status" value="1"/>
</dbReference>
<feature type="binding site" evidence="13">
    <location>
        <begin position="179"/>
        <end position="186"/>
    </location>
    <ligand>
        <name>ATP</name>
        <dbReference type="ChEBI" id="CHEBI:30616"/>
    </ligand>
</feature>
<dbReference type="InterPro" id="IPR014751">
    <property type="entry name" value="XRCC4-like_C"/>
</dbReference>
<evidence type="ECO:0000256" key="11">
    <source>
        <dbReference type="ARBA" id="ARBA00023179"/>
    </source>
</evidence>
<dbReference type="InterPro" id="IPR008989">
    <property type="entry name" value="Myosin_S1_N"/>
</dbReference>
<feature type="compositionally biased region" description="Basic and acidic residues" evidence="15">
    <location>
        <begin position="1907"/>
        <end position="1917"/>
    </location>
</feature>
<proteinExistence type="inferred from homology"/>
<dbReference type="FunFam" id="1.20.58.530:FF:000001">
    <property type="entry name" value="Myosin heavy chain"/>
    <property type="match status" value="1"/>
</dbReference>
<evidence type="ECO:0000259" key="16">
    <source>
        <dbReference type="PROSITE" id="PS51456"/>
    </source>
</evidence>
<feature type="region of interest" description="Actin-binding" evidence="13">
    <location>
        <begin position="659"/>
        <end position="681"/>
    </location>
</feature>
<dbReference type="FunFam" id="2.30.30.360:FF:000001">
    <property type="entry name" value="Myosin heavy chain"/>
    <property type="match status" value="1"/>
</dbReference>
<feature type="region of interest" description="Disordered" evidence="15">
    <location>
        <begin position="1863"/>
        <end position="1917"/>
    </location>
</feature>
<dbReference type="InterPro" id="IPR004009">
    <property type="entry name" value="SH3_Myosin"/>
</dbReference>
<evidence type="ECO:0000256" key="7">
    <source>
        <dbReference type="ARBA" id="ARBA00022840"/>
    </source>
</evidence>
<evidence type="ECO:0000256" key="4">
    <source>
        <dbReference type="ARBA" id="ARBA00022481"/>
    </source>
</evidence>
<protein>
    <submittedName>
        <fullName evidence="18">Myosin, heavy chain 7B, cardiac muscle, beta a</fullName>
    </submittedName>
</protein>
<dbReference type="Pfam" id="PF02736">
    <property type="entry name" value="Myosin_N"/>
    <property type="match status" value="1"/>
</dbReference>
<organism evidence="18 19">
    <name type="scientific">Cyprinus carpio</name>
    <name type="common">Common carp</name>
    <dbReference type="NCBI Taxonomy" id="7962"/>
    <lineage>
        <taxon>Eukaryota</taxon>
        <taxon>Metazoa</taxon>
        <taxon>Chordata</taxon>
        <taxon>Craniata</taxon>
        <taxon>Vertebrata</taxon>
        <taxon>Euteleostomi</taxon>
        <taxon>Actinopterygii</taxon>
        <taxon>Neopterygii</taxon>
        <taxon>Teleostei</taxon>
        <taxon>Ostariophysi</taxon>
        <taxon>Cypriniformes</taxon>
        <taxon>Cyprinidae</taxon>
        <taxon>Cyprininae</taxon>
        <taxon>Cyprinus</taxon>
    </lineage>
</organism>
<dbReference type="SUPFAM" id="SSF52540">
    <property type="entry name" value="P-loop containing nucleoside triphosphate hydrolases"/>
    <property type="match status" value="1"/>
</dbReference>
<evidence type="ECO:0000256" key="1">
    <source>
        <dbReference type="ARBA" id="ARBA00004657"/>
    </source>
</evidence>
<dbReference type="FunFam" id="1.20.5.340:FF:000013">
    <property type="entry name" value="Myosin heavy chain"/>
    <property type="match status" value="1"/>
</dbReference>
<feature type="coiled-coil region" evidence="14">
    <location>
        <begin position="845"/>
        <end position="1124"/>
    </location>
</feature>
<dbReference type="GO" id="GO:0005524">
    <property type="term" value="F:ATP binding"/>
    <property type="evidence" value="ECO:0007669"/>
    <property type="project" value="UniProtKB-UniRule"/>
</dbReference>
<evidence type="ECO:0000256" key="15">
    <source>
        <dbReference type="SAM" id="MobiDB-lite"/>
    </source>
</evidence>
<keyword evidence="11" id="KW-0514">Muscle protein</keyword>
<reference evidence="18" key="1">
    <citation type="submission" date="2025-08" db="UniProtKB">
        <authorList>
            <consortium name="Ensembl"/>
        </authorList>
    </citation>
    <scope>IDENTIFICATION</scope>
</reference>
<dbReference type="PROSITE" id="PS51844">
    <property type="entry name" value="SH3_LIKE"/>
    <property type="match status" value="1"/>
</dbReference>
<dbReference type="FunFam" id="1.20.5.370:FF:000002">
    <property type="entry name" value="Myosin heavy chain"/>
    <property type="match status" value="1"/>
</dbReference>
<dbReference type="FunFam" id="1.20.5.340:FF:000003">
    <property type="entry name" value="Myosin heavy chain"/>
    <property type="match status" value="1"/>
</dbReference>
<dbReference type="FunFam" id="1.20.5.340:FF:000002">
    <property type="entry name" value="Myosin heavy chain"/>
    <property type="match status" value="1"/>
</dbReference>
<evidence type="ECO:0000256" key="2">
    <source>
        <dbReference type="ARBA" id="ARBA00008314"/>
    </source>
</evidence>
<dbReference type="Gene3D" id="6.10.250.2420">
    <property type="match status" value="1"/>
</dbReference>
<dbReference type="InterPro" id="IPR002928">
    <property type="entry name" value="Myosin_tail"/>
</dbReference>
<dbReference type="Gene3D" id="3.40.850.10">
    <property type="entry name" value="Kinesin motor domain"/>
    <property type="match status" value="1"/>
</dbReference>
<dbReference type="Pfam" id="PF01576">
    <property type="entry name" value="Myosin_tail_1"/>
    <property type="match status" value="1"/>
</dbReference>
<keyword evidence="10 13" id="KW-0505">Motor protein</keyword>
<dbReference type="Gene3D" id="1.10.10.820">
    <property type="match status" value="1"/>
</dbReference>
<dbReference type="Gene3D" id="1.20.120.720">
    <property type="entry name" value="Myosin VI head, motor domain, U50 subdomain"/>
    <property type="match status" value="1"/>
</dbReference>
<keyword evidence="9 13" id="KW-0518">Myosin</keyword>
<dbReference type="FunFam" id="1.10.10.820:FF:000001">
    <property type="entry name" value="Myosin heavy chain"/>
    <property type="match status" value="1"/>
</dbReference>
<dbReference type="FunFam" id="1.20.5.370:FF:000001">
    <property type="entry name" value="Myosin heavy chain"/>
    <property type="match status" value="1"/>
</dbReference>
<dbReference type="Ensembl" id="ENSCCRT00015085516.1">
    <property type="protein sequence ID" value="ENSCCRP00015082816.1"/>
    <property type="gene ID" value="ENSCCRG00015033372.1"/>
</dbReference>
<feature type="domain" description="Myosin N-terminal SH3-like" evidence="17">
    <location>
        <begin position="33"/>
        <end position="82"/>
    </location>
</feature>
<name>A0A8C1ZIQ7_CYPCA</name>
<keyword evidence="5" id="KW-0963">Cytoplasm</keyword>
<dbReference type="Gene3D" id="2.30.30.360">
    <property type="entry name" value="Myosin S1 fragment, N-terminal"/>
    <property type="match status" value="1"/>
</dbReference>
<evidence type="ECO:0000256" key="3">
    <source>
        <dbReference type="ARBA" id="ARBA00022433"/>
    </source>
</evidence>
<dbReference type="PANTHER" id="PTHR45615:SF29">
    <property type="entry name" value="MYOSIN-7B"/>
    <property type="match status" value="1"/>
</dbReference>